<dbReference type="AlphaFoldDB" id="A0A7M7RFW3"/>
<dbReference type="InterPro" id="IPR043158">
    <property type="entry name" value="Wnt_C"/>
</dbReference>
<evidence type="ECO:0000313" key="12">
    <source>
        <dbReference type="Proteomes" id="UP000007110"/>
    </source>
</evidence>
<evidence type="ECO:0000256" key="3">
    <source>
        <dbReference type="ARBA" id="ARBA00022473"/>
    </source>
</evidence>
<keyword evidence="5" id="KW-0272">Extracellular matrix</keyword>
<accession>A0A7M7RFW3</accession>
<dbReference type="GO" id="GO:0030182">
    <property type="term" value="P:neuron differentiation"/>
    <property type="evidence" value="ECO:0000318"/>
    <property type="project" value="GO_Central"/>
</dbReference>
<dbReference type="SMART" id="SM00097">
    <property type="entry name" value="WNT1"/>
    <property type="match status" value="1"/>
</dbReference>
<reference evidence="11" key="2">
    <citation type="submission" date="2021-01" db="UniProtKB">
        <authorList>
            <consortium name="EnsemblMetazoa"/>
        </authorList>
    </citation>
    <scope>IDENTIFICATION</scope>
</reference>
<dbReference type="InterPro" id="IPR005817">
    <property type="entry name" value="Wnt"/>
</dbReference>
<dbReference type="EnsemblMetazoa" id="XM_784984">
    <property type="protein sequence ID" value="XP_790077"/>
    <property type="gene ID" value="LOC585147"/>
</dbReference>
<dbReference type="GO" id="GO:0005109">
    <property type="term" value="F:frizzled binding"/>
    <property type="evidence" value="ECO:0000318"/>
    <property type="project" value="GO_Central"/>
</dbReference>
<dbReference type="OrthoDB" id="5945655at2759"/>
<dbReference type="GO" id="GO:0005125">
    <property type="term" value="F:cytokine activity"/>
    <property type="evidence" value="ECO:0000318"/>
    <property type="project" value="GO_Central"/>
</dbReference>
<evidence type="ECO:0000256" key="7">
    <source>
        <dbReference type="ARBA" id="ARBA00023157"/>
    </source>
</evidence>
<evidence type="ECO:0000256" key="6">
    <source>
        <dbReference type="ARBA" id="ARBA00022687"/>
    </source>
</evidence>
<dbReference type="GO" id="GO:0005615">
    <property type="term" value="C:extracellular space"/>
    <property type="evidence" value="ECO:0000318"/>
    <property type="project" value="GO_Central"/>
</dbReference>
<keyword evidence="7" id="KW-1015">Disulfide bond</keyword>
<dbReference type="PRINTS" id="PR01349">
    <property type="entry name" value="WNTPROTEIN"/>
</dbReference>
<evidence type="ECO:0000256" key="2">
    <source>
        <dbReference type="ARBA" id="ARBA00005683"/>
    </source>
</evidence>
<keyword evidence="9" id="KW-0449">Lipoprotein</keyword>
<dbReference type="RefSeq" id="XP_790077.1">
    <property type="nucleotide sequence ID" value="XM_784984.5"/>
</dbReference>
<evidence type="ECO:0000256" key="8">
    <source>
        <dbReference type="ARBA" id="ARBA00023180"/>
    </source>
</evidence>
<dbReference type="Gene3D" id="3.30.2460.20">
    <property type="match status" value="1"/>
</dbReference>
<reference evidence="12" key="1">
    <citation type="submission" date="2015-02" db="EMBL/GenBank/DDBJ databases">
        <title>Genome sequencing for Strongylocentrotus purpuratus.</title>
        <authorList>
            <person name="Murali S."/>
            <person name="Liu Y."/>
            <person name="Vee V."/>
            <person name="English A."/>
            <person name="Wang M."/>
            <person name="Skinner E."/>
            <person name="Han Y."/>
            <person name="Muzny D.M."/>
            <person name="Worley K.C."/>
            <person name="Gibbs R.A."/>
        </authorList>
    </citation>
    <scope>NUCLEOTIDE SEQUENCE</scope>
</reference>
<dbReference type="GO" id="GO:0060070">
    <property type="term" value="P:canonical Wnt signaling pathway"/>
    <property type="evidence" value="ECO:0000318"/>
    <property type="project" value="GO_Central"/>
</dbReference>
<dbReference type="OMA" id="EWTNCNC"/>
<keyword evidence="8" id="KW-0325">Glycoprotein</keyword>
<dbReference type="CDD" id="cd19338">
    <property type="entry name" value="Wnt_Wnt6"/>
    <property type="match status" value="1"/>
</dbReference>
<dbReference type="Proteomes" id="UP000007110">
    <property type="component" value="Unassembled WGS sequence"/>
</dbReference>
<keyword evidence="3 10" id="KW-0217">Developmental protein</keyword>
<dbReference type="PANTHER" id="PTHR12027">
    <property type="entry name" value="WNT RELATED"/>
    <property type="match status" value="1"/>
</dbReference>
<dbReference type="InParanoid" id="A0A7M7RFW3"/>
<keyword evidence="6 10" id="KW-0879">Wnt signaling pathway</keyword>
<dbReference type="KEGG" id="spu:585147"/>
<protein>
    <recommendedName>
        <fullName evidence="10">Protein Wnt</fullName>
    </recommendedName>
</protein>
<comment type="similarity">
    <text evidence="2 10">Belongs to the Wnt family.</text>
</comment>
<evidence type="ECO:0000313" key="11">
    <source>
        <dbReference type="EnsemblMetazoa" id="XP_790077"/>
    </source>
</evidence>
<dbReference type="Pfam" id="PF00110">
    <property type="entry name" value="wnt"/>
    <property type="match status" value="1"/>
</dbReference>
<comment type="subcellular location">
    <subcellularLocation>
        <location evidence="1 10">Secreted</location>
        <location evidence="1 10">Extracellular space</location>
        <location evidence="1 10">Extracellular matrix</location>
    </subcellularLocation>
</comment>
<dbReference type="FunFam" id="3.30.2460.20:FF:000001">
    <property type="entry name" value="Wnt homolog"/>
    <property type="match status" value="1"/>
</dbReference>
<evidence type="ECO:0000256" key="1">
    <source>
        <dbReference type="ARBA" id="ARBA00004498"/>
    </source>
</evidence>
<evidence type="ECO:0000256" key="4">
    <source>
        <dbReference type="ARBA" id="ARBA00022525"/>
    </source>
</evidence>
<evidence type="ECO:0000256" key="10">
    <source>
        <dbReference type="RuleBase" id="RU003500"/>
    </source>
</evidence>
<dbReference type="GeneID" id="585147"/>
<dbReference type="PANTHER" id="PTHR12027:SF72">
    <property type="entry name" value="PROTEIN WNT-6"/>
    <property type="match status" value="1"/>
</dbReference>
<evidence type="ECO:0000256" key="5">
    <source>
        <dbReference type="ARBA" id="ARBA00022530"/>
    </source>
</evidence>
<proteinExistence type="inferred from homology"/>
<evidence type="ECO:0000256" key="9">
    <source>
        <dbReference type="ARBA" id="ARBA00023288"/>
    </source>
</evidence>
<sequence length="352" mass="39709">MEWTRLAIGLVIFLVLPPHIIGLWWAVGSPLNFDPNRICRRSRKLRGSSKQRDICLREPEIVQEVVRGTKLGMLECQFQLRHHRWNCTTMHNSFIKVIRHDTRQTAFVNAITTAGVTYAATQACSMGKLHQCGCANLPSGRNELDTNEAWVWGGCGDNVEYGYTKSKEFVDAHMKRRSDIGTLVTLHNNEAGRLSIAKHMRRECKCHGLSGSCTLKTCWKKMPTFRDVGNRLKSYFDGAVKVTGGNSGENLIPEDETVKQPTIKDLVYSMESHDFCEPDRKSGSLGTEGRRCNSTSMDVGGCDIMCCGRGYHEVLAEKRENCRCRFHWCCVVNCETCRIVQTIQTCNGYNLG</sequence>
<name>A0A7M7RFW3_STRPU</name>
<dbReference type="CTD" id="7475"/>
<dbReference type="PROSITE" id="PS00246">
    <property type="entry name" value="WNT1"/>
    <property type="match status" value="1"/>
</dbReference>
<keyword evidence="12" id="KW-1185">Reference proteome</keyword>
<dbReference type="FunCoup" id="A0A7M7RFW3">
    <property type="interactions" value="725"/>
</dbReference>
<comment type="function">
    <text evidence="10">Ligand for members of the frizzled family of seven transmembrane receptors.</text>
</comment>
<dbReference type="GO" id="GO:0045165">
    <property type="term" value="P:cell fate commitment"/>
    <property type="evidence" value="ECO:0000318"/>
    <property type="project" value="GO_Central"/>
</dbReference>
<keyword evidence="4" id="KW-0964">Secreted</keyword>
<dbReference type="InterPro" id="IPR018161">
    <property type="entry name" value="Wnt_CS"/>
</dbReference>
<dbReference type="InterPro" id="IPR009143">
    <property type="entry name" value="Wnt6"/>
</dbReference>
<organism evidence="11 12">
    <name type="scientific">Strongylocentrotus purpuratus</name>
    <name type="common">Purple sea urchin</name>
    <dbReference type="NCBI Taxonomy" id="7668"/>
    <lineage>
        <taxon>Eukaryota</taxon>
        <taxon>Metazoa</taxon>
        <taxon>Echinodermata</taxon>
        <taxon>Eleutherozoa</taxon>
        <taxon>Echinozoa</taxon>
        <taxon>Echinoidea</taxon>
        <taxon>Euechinoidea</taxon>
        <taxon>Echinacea</taxon>
        <taxon>Camarodonta</taxon>
        <taxon>Echinidea</taxon>
        <taxon>Strongylocentrotidae</taxon>
        <taxon>Strongylocentrotus</taxon>
    </lineage>
</organism>